<gene>
    <name evidence="1" type="ORF">NPIL_198531</name>
</gene>
<name>A0A8X6PXF8_NEPPI</name>
<dbReference type="AlphaFoldDB" id="A0A8X6PXF8"/>
<organism evidence="1 2">
    <name type="scientific">Nephila pilipes</name>
    <name type="common">Giant wood spider</name>
    <name type="synonym">Nephila maculata</name>
    <dbReference type="NCBI Taxonomy" id="299642"/>
    <lineage>
        <taxon>Eukaryota</taxon>
        <taxon>Metazoa</taxon>
        <taxon>Ecdysozoa</taxon>
        <taxon>Arthropoda</taxon>
        <taxon>Chelicerata</taxon>
        <taxon>Arachnida</taxon>
        <taxon>Araneae</taxon>
        <taxon>Araneomorphae</taxon>
        <taxon>Entelegynae</taxon>
        <taxon>Araneoidea</taxon>
        <taxon>Nephilidae</taxon>
        <taxon>Nephila</taxon>
    </lineage>
</organism>
<dbReference type="Proteomes" id="UP000887013">
    <property type="component" value="Unassembled WGS sequence"/>
</dbReference>
<proteinExistence type="predicted"/>
<dbReference type="EMBL" id="BMAW01075097">
    <property type="protein sequence ID" value="GFT94993.1"/>
    <property type="molecule type" value="Genomic_DNA"/>
</dbReference>
<evidence type="ECO:0000313" key="1">
    <source>
        <dbReference type="EMBL" id="GFT94993.1"/>
    </source>
</evidence>
<protein>
    <submittedName>
        <fullName evidence="1">Uncharacterized protein</fullName>
    </submittedName>
</protein>
<evidence type="ECO:0000313" key="2">
    <source>
        <dbReference type="Proteomes" id="UP000887013"/>
    </source>
</evidence>
<keyword evidence="2" id="KW-1185">Reference proteome</keyword>
<comment type="caution">
    <text evidence="1">The sequence shown here is derived from an EMBL/GenBank/DDBJ whole genome shotgun (WGS) entry which is preliminary data.</text>
</comment>
<accession>A0A8X6PXF8</accession>
<sequence length="138" mass="15596">MTPSSLESGIFPWLEVTRGRGAVVLPLDWLLGGSSLAGNSFLLRAPLNFVWAQLSCLNDHLCRAASLWVPCRPDRVIIRVKRCQGASQYRKCACHRLFKNRKEHLFCNSLISIPEKSWHIILLSWVETNATTDLLPPN</sequence>
<reference evidence="1" key="1">
    <citation type="submission" date="2020-08" db="EMBL/GenBank/DDBJ databases">
        <title>Multicomponent nature underlies the extraordinary mechanical properties of spider dragline silk.</title>
        <authorList>
            <person name="Kono N."/>
            <person name="Nakamura H."/>
            <person name="Mori M."/>
            <person name="Yoshida Y."/>
            <person name="Ohtoshi R."/>
            <person name="Malay A.D."/>
            <person name="Moran D.A.P."/>
            <person name="Tomita M."/>
            <person name="Numata K."/>
            <person name="Arakawa K."/>
        </authorList>
    </citation>
    <scope>NUCLEOTIDE SEQUENCE</scope>
</reference>